<organism evidence="1 2">
    <name type="scientific">Spirosoma agri</name>
    <dbReference type="NCBI Taxonomy" id="1987381"/>
    <lineage>
        <taxon>Bacteria</taxon>
        <taxon>Pseudomonadati</taxon>
        <taxon>Bacteroidota</taxon>
        <taxon>Cytophagia</taxon>
        <taxon>Cytophagales</taxon>
        <taxon>Cytophagaceae</taxon>
        <taxon>Spirosoma</taxon>
    </lineage>
</organism>
<dbReference type="AlphaFoldDB" id="A0A6M0IKT7"/>
<dbReference type="EMBL" id="JAAGNZ010000001">
    <property type="protein sequence ID" value="NEU68265.1"/>
    <property type="molecule type" value="Genomic_DNA"/>
</dbReference>
<protein>
    <submittedName>
        <fullName evidence="1">Uncharacterized protein</fullName>
    </submittedName>
</protein>
<proteinExistence type="predicted"/>
<comment type="caution">
    <text evidence="1">The sequence shown here is derived from an EMBL/GenBank/DDBJ whole genome shotgun (WGS) entry which is preliminary data.</text>
</comment>
<dbReference type="Proteomes" id="UP000477386">
    <property type="component" value="Unassembled WGS sequence"/>
</dbReference>
<evidence type="ECO:0000313" key="1">
    <source>
        <dbReference type="EMBL" id="NEU68265.1"/>
    </source>
</evidence>
<name>A0A6M0IKT7_9BACT</name>
<accession>A0A6M0IKT7</accession>
<sequence length="93" mass="10225">MATELNQQPDSRFDKTVTLTLNNLTPYLITSLSRIEATSLAAAMKSTRILAHLRGEDEEAAKAKVEEEINALAKDIAARALKILEELSNKDKA</sequence>
<evidence type="ECO:0000313" key="2">
    <source>
        <dbReference type="Proteomes" id="UP000477386"/>
    </source>
</evidence>
<reference evidence="1 2" key="1">
    <citation type="submission" date="2020-02" db="EMBL/GenBank/DDBJ databases">
        <title>Draft genome sequence of two Spirosoma agri KCTC 52727 and Spirosoma terrae KCTC 52035.</title>
        <authorList>
            <person name="Rojas J."/>
            <person name="Ambika Manirajan B."/>
            <person name="Ratering S."/>
            <person name="Suarez C."/>
            <person name="Schnell S."/>
        </authorList>
    </citation>
    <scope>NUCLEOTIDE SEQUENCE [LARGE SCALE GENOMIC DNA]</scope>
    <source>
        <strain evidence="1 2">KCTC 52727</strain>
    </source>
</reference>
<gene>
    <name evidence="1" type="ORF">GK091_15340</name>
</gene>
<dbReference type="RefSeq" id="WP_164039939.1">
    <property type="nucleotide sequence ID" value="NZ_JAAGNZ010000001.1"/>
</dbReference>
<keyword evidence="2" id="KW-1185">Reference proteome</keyword>